<reference evidence="3" key="1">
    <citation type="journal article" date="2019" name="Int. J. Syst. Evol. Microbiol.">
        <title>The Global Catalogue of Microorganisms (GCM) 10K type strain sequencing project: providing services to taxonomists for standard genome sequencing and annotation.</title>
        <authorList>
            <consortium name="The Broad Institute Genomics Platform"/>
            <consortium name="The Broad Institute Genome Sequencing Center for Infectious Disease"/>
            <person name="Wu L."/>
            <person name="Ma J."/>
        </authorList>
    </citation>
    <scope>NUCLEOTIDE SEQUENCE [LARGE SCALE GENOMIC DNA]</scope>
    <source>
        <strain evidence="3">NBRC 108728</strain>
    </source>
</reference>
<accession>A0ABM8GTW3</accession>
<dbReference type="InterPro" id="IPR037143">
    <property type="entry name" value="4-PPantetheinyl_Trfase_dom_sf"/>
</dbReference>
<evidence type="ECO:0000313" key="3">
    <source>
        <dbReference type="Proteomes" id="UP001321486"/>
    </source>
</evidence>
<dbReference type="Proteomes" id="UP001321486">
    <property type="component" value="Chromosome"/>
</dbReference>
<evidence type="ECO:0008006" key="4">
    <source>
        <dbReference type="Google" id="ProtNLM"/>
    </source>
</evidence>
<organism evidence="2 3">
    <name type="scientific">Frondihabitans sucicola</name>
    <dbReference type="NCBI Taxonomy" id="1268041"/>
    <lineage>
        <taxon>Bacteria</taxon>
        <taxon>Bacillati</taxon>
        <taxon>Actinomycetota</taxon>
        <taxon>Actinomycetes</taxon>
        <taxon>Micrococcales</taxon>
        <taxon>Microbacteriaceae</taxon>
        <taxon>Frondihabitans</taxon>
    </lineage>
</organism>
<dbReference type="InterPro" id="IPR050559">
    <property type="entry name" value="P-Pant_transferase_sf"/>
</dbReference>
<sequence>MVPDGVRVELIDLDAASESAPFGDAAGDAAVGDAAGDAAVGDAAGVAAAGEAAAETLDPGERARAAALRSATDRRRYVAAHAWLRRLLGEATGVIPRDVVILRGPCSACGEPHGKPFVARGPRFSLSRSGGWAALAIGDTGELGIDLEAAQDHERLAPLRDSLLAPGESSDDLLRTWVRKEALLKASGEGLTRAMTTLRADDERVHDLSLPSGLRGAVALFTDASRPSARVRRR</sequence>
<dbReference type="PANTHER" id="PTHR12215">
    <property type="entry name" value="PHOSPHOPANTETHEINE TRANSFERASE"/>
    <property type="match status" value="1"/>
</dbReference>
<name>A0ABM8GTW3_9MICO</name>
<evidence type="ECO:0000256" key="1">
    <source>
        <dbReference type="ARBA" id="ARBA00022679"/>
    </source>
</evidence>
<gene>
    <name evidence="2" type="ORF">GCM10025867_41430</name>
</gene>
<evidence type="ECO:0000313" key="2">
    <source>
        <dbReference type="EMBL" id="BDZ51902.1"/>
    </source>
</evidence>
<dbReference type="Gene3D" id="3.90.470.20">
    <property type="entry name" value="4'-phosphopantetheinyl transferase domain"/>
    <property type="match status" value="1"/>
</dbReference>
<dbReference type="PANTHER" id="PTHR12215:SF10">
    <property type="entry name" value="L-AMINOADIPATE-SEMIALDEHYDE DEHYDROGENASE-PHOSPHOPANTETHEINYL TRANSFERASE"/>
    <property type="match status" value="1"/>
</dbReference>
<dbReference type="EMBL" id="AP027732">
    <property type="protein sequence ID" value="BDZ51902.1"/>
    <property type="molecule type" value="Genomic_DNA"/>
</dbReference>
<proteinExistence type="predicted"/>
<keyword evidence="1" id="KW-0808">Transferase</keyword>
<protein>
    <recommendedName>
        <fullName evidence="4">4'-phosphopantetheinyl transferase superfamily protein</fullName>
    </recommendedName>
</protein>
<dbReference type="SUPFAM" id="SSF56214">
    <property type="entry name" value="4'-phosphopantetheinyl transferase"/>
    <property type="match status" value="2"/>
</dbReference>
<keyword evidence="3" id="KW-1185">Reference proteome</keyword>
<dbReference type="RefSeq" id="WP_286344567.1">
    <property type="nucleotide sequence ID" value="NZ_AP027732.1"/>
</dbReference>